<proteinExistence type="predicted"/>
<dbReference type="AlphaFoldDB" id="A0A0G4QCE5"/>
<dbReference type="InterPro" id="IPR036457">
    <property type="entry name" value="PPM-type-like_dom_sf"/>
</dbReference>
<evidence type="ECO:0000259" key="1">
    <source>
        <dbReference type="Pfam" id="PF13672"/>
    </source>
</evidence>
<sequence length="498" mass="55300">MDKKALLTKLIIDDTLTSQRIAIHEELIIALYEDAEIAQYIDFIISIIKAKTAEKITPQDKVQPILLLLPPARDLASEEISLPEEPPLKPGQIPTHSSPMPIEKPIIHRPTAKITLSNAKVGTAFNSTLSIELDTLEIAKIEAVDFPEVVGISFDPESCCLVGTPTKSGNFTLIVHWSVNAIRYHDEVLLIINPDPRSLWQINEPPADSLYPKAHIDSKLILKDNIRIAGASRRGRSHEHAGTFRDDDFYIHHDNQSQWNILIVADGAGSARYSREGSRIAINTVSHYLKSQLSVENKALKPHLETIHQWNNNNAINQLGSFFAQLFRNAAQLAINNLKNEAIHINEPVKSFSTTLLATVSLRINDELFAASFWMGDGAIAAYGPAGKVRILGIPDSGEYAGQTRFLDDSALNDAEFNRRIIIGKWKEISHLILMTDGVSDPIFETDNGLQDPNKWAALIDEISPCLASPETADQKLAEWLNFFSAGNHDDRTLVVAW</sequence>
<dbReference type="RefSeq" id="WP_072064338.1">
    <property type="nucleotide sequence ID" value="NZ_CVRY01000005.1"/>
</dbReference>
<gene>
    <name evidence="2" type="ORF">BN1804_02558</name>
</gene>
<evidence type="ECO:0000313" key="2">
    <source>
        <dbReference type="EMBL" id="CRL63592.1"/>
    </source>
</evidence>
<name>A0A0G4QCE5_9GAMM</name>
<dbReference type="InterPro" id="IPR001932">
    <property type="entry name" value="PPM-type_phosphatase-like_dom"/>
</dbReference>
<accession>A0A0G4QCE5</accession>
<organism evidence="2 3">
    <name type="scientific">Proteus penneri</name>
    <dbReference type="NCBI Taxonomy" id="102862"/>
    <lineage>
        <taxon>Bacteria</taxon>
        <taxon>Pseudomonadati</taxon>
        <taxon>Pseudomonadota</taxon>
        <taxon>Gammaproteobacteria</taxon>
        <taxon>Enterobacterales</taxon>
        <taxon>Morganellaceae</taxon>
        <taxon>Proteus</taxon>
    </lineage>
</organism>
<dbReference type="EMBL" id="CVRY01000005">
    <property type="protein sequence ID" value="CRL63592.1"/>
    <property type="molecule type" value="Genomic_DNA"/>
</dbReference>
<dbReference type="Pfam" id="PF13672">
    <property type="entry name" value="PP2C_2"/>
    <property type="match status" value="1"/>
</dbReference>
<dbReference type="Proteomes" id="UP000183920">
    <property type="component" value="Unassembled WGS sequence"/>
</dbReference>
<dbReference type="Gene3D" id="3.60.40.10">
    <property type="entry name" value="PPM-type phosphatase domain"/>
    <property type="match status" value="1"/>
</dbReference>
<dbReference type="SUPFAM" id="SSF81606">
    <property type="entry name" value="PP2C-like"/>
    <property type="match status" value="1"/>
</dbReference>
<reference evidence="3" key="1">
    <citation type="submission" date="2015-06" db="EMBL/GenBank/DDBJ databases">
        <authorList>
            <person name="Urmite Genomes"/>
        </authorList>
    </citation>
    <scope>NUCLEOTIDE SEQUENCE [LARGE SCALE GENOMIC DNA]</scope>
    <source>
        <strain evidence="3">CSUR P1867</strain>
    </source>
</reference>
<evidence type="ECO:0000313" key="3">
    <source>
        <dbReference type="Proteomes" id="UP000183920"/>
    </source>
</evidence>
<feature type="domain" description="PPM-type phosphatase" evidence="1">
    <location>
        <begin position="234"/>
        <end position="482"/>
    </location>
</feature>
<protein>
    <recommendedName>
        <fullName evidence="1">PPM-type phosphatase domain-containing protein</fullName>
    </recommendedName>
</protein>